<dbReference type="RefSeq" id="WP_018383387.1">
    <property type="nucleotide sequence ID" value="NZ_LLZU01000035.1"/>
</dbReference>
<dbReference type="GO" id="GO:0000976">
    <property type="term" value="F:transcription cis-regulatory region binding"/>
    <property type="evidence" value="ECO:0007669"/>
    <property type="project" value="TreeGrafter"/>
</dbReference>
<reference evidence="6 7" key="1">
    <citation type="submission" date="2015-10" db="EMBL/GenBank/DDBJ databases">
        <title>Draft genome sequence of pyrrolomycin-producing Streptomyces vitaminophilus.</title>
        <authorList>
            <person name="Graham D.E."/>
            <person name="Mahan K.M."/>
            <person name="Klingeman D.M."/>
            <person name="Hettich R.L."/>
            <person name="Parry R.J."/>
        </authorList>
    </citation>
    <scope>NUCLEOTIDE SEQUENCE [LARGE SCALE GENOMIC DNA]</scope>
    <source>
        <strain evidence="6 7">ATCC 31673</strain>
    </source>
</reference>
<dbReference type="eggNOG" id="COG1309">
    <property type="taxonomic scope" value="Bacteria"/>
</dbReference>
<sequence>MTSPDPAPPVRRRAPRNTLNRELILDSALRLLDGRGAAAFTMRALAKELNVGAMALYTYFRGKDELYAAARERLLSAYRPPRAEGSPSEQLRAVCLSVHRLFTEHPSMIELLVGCGRGCDALSIGVEPMNELLARCGLDRQEAERARRALMQYTLGVALWVTRARERQPGTGEAERAGGGSTAFEYGLDALLAGLLGHCVPRPGEE</sequence>
<dbReference type="GO" id="GO:0003700">
    <property type="term" value="F:DNA-binding transcription factor activity"/>
    <property type="evidence" value="ECO:0007669"/>
    <property type="project" value="TreeGrafter"/>
</dbReference>
<dbReference type="Proteomes" id="UP000050867">
    <property type="component" value="Unassembled WGS sequence"/>
</dbReference>
<feature type="domain" description="HTH tetR-type" evidence="5">
    <location>
        <begin position="18"/>
        <end position="78"/>
    </location>
</feature>
<evidence type="ECO:0000256" key="1">
    <source>
        <dbReference type="ARBA" id="ARBA00023015"/>
    </source>
</evidence>
<gene>
    <name evidence="6" type="ORF">AQ490_05345</name>
</gene>
<dbReference type="PRINTS" id="PR00455">
    <property type="entry name" value="HTHTETR"/>
</dbReference>
<dbReference type="InterPro" id="IPR050109">
    <property type="entry name" value="HTH-type_TetR-like_transc_reg"/>
</dbReference>
<evidence type="ECO:0000256" key="4">
    <source>
        <dbReference type="PROSITE-ProRule" id="PRU00335"/>
    </source>
</evidence>
<protein>
    <recommendedName>
        <fullName evidence="5">HTH tetR-type domain-containing protein</fullName>
    </recommendedName>
</protein>
<dbReference type="STRING" id="76728.AQ490_05345"/>
<evidence type="ECO:0000256" key="3">
    <source>
        <dbReference type="ARBA" id="ARBA00023163"/>
    </source>
</evidence>
<dbReference type="InterPro" id="IPR009057">
    <property type="entry name" value="Homeodomain-like_sf"/>
</dbReference>
<dbReference type="SUPFAM" id="SSF48498">
    <property type="entry name" value="Tetracyclin repressor-like, C-terminal domain"/>
    <property type="match status" value="1"/>
</dbReference>
<keyword evidence="3" id="KW-0804">Transcription</keyword>
<dbReference type="EMBL" id="LLZU01000035">
    <property type="protein sequence ID" value="KRV47797.1"/>
    <property type="molecule type" value="Genomic_DNA"/>
</dbReference>
<evidence type="ECO:0000259" key="5">
    <source>
        <dbReference type="PROSITE" id="PS50977"/>
    </source>
</evidence>
<comment type="caution">
    <text evidence="6">The sequence shown here is derived from an EMBL/GenBank/DDBJ whole genome shotgun (WGS) entry which is preliminary data.</text>
</comment>
<dbReference type="AlphaFoldDB" id="A0A0T6LP50"/>
<proteinExistence type="predicted"/>
<dbReference type="Pfam" id="PF00440">
    <property type="entry name" value="TetR_N"/>
    <property type="match status" value="1"/>
</dbReference>
<dbReference type="SUPFAM" id="SSF46689">
    <property type="entry name" value="Homeodomain-like"/>
    <property type="match status" value="1"/>
</dbReference>
<evidence type="ECO:0000313" key="7">
    <source>
        <dbReference type="Proteomes" id="UP000050867"/>
    </source>
</evidence>
<organism evidence="6 7">
    <name type="scientific">Wenjunlia vitaminophila</name>
    <name type="common">Streptomyces vitaminophilus</name>
    <dbReference type="NCBI Taxonomy" id="76728"/>
    <lineage>
        <taxon>Bacteria</taxon>
        <taxon>Bacillati</taxon>
        <taxon>Actinomycetota</taxon>
        <taxon>Actinomycetes</taxon>
        <taxon>Kitasatosporales</taxon>
        <taxon>Streptomycetaceae</taxon>
        <taxon>Wenjunlia</taxon>
    </lineage>
</organism>
<dbReference type="Gene3D" id="1.10.357.10">
    <property type="entry name" value="Tetracycline Repressor, domain 2"/>
    <property type="match status" value="1"/>
</dbReference>
<keyword evidence="1" id="KW-0805">Transcription regulation</keyword>
<evidence type="ECO:0000256" key="2">
    <source>
        <dbReference type="ARBA" id="ARBA00023125"/>
    </source>
</evidence>
<accession>A0A0T6LP50</accession>
<dbReference type="InterPro" id="IPR001647">
    <property type="entry name" value="HTH_TetR"/>
</dbReference>
<feature type="DNA-binding region" description="H-T-H motif" evidence="4">
    <location>
        <begin position="41"/>
        <end position="60"/>
    </location>
</feature>
<dbReference type="InterPro" id="IPR036271">
    <property type="entry name" value="Tet_transcr_reg_TetR-rel_C_sf"/>
</dbReference>
<dbReference type="PANTHER" id="PTHR30055">
    <property type="entry name" value="HTH-TYPE TRANSCRIPTIONAL REGULATOR RUTR"/>
    <property type="match status" value="1"/>
</dbReference>
<dbReference type="PROSITE" id="PS50977">
    <property type="entry name" value="HTH_TETR_2"/>
    <property type="match status" value="1"/>
</dbReference>
<keyword evidence="7" id="KW-1185">Reference proteome</keyword>
<dbReference type="OrthoDB" id="329481at2"/>
<dbReference type="PANTHER" id="PTHR30055:SF151">
    <property type="entry name" value="TRANSCRIPTIONAL REGULATORY PROTEIN"/>
    <property type="match status" value="1"/>
</dbReference>
<name>A0A0T6LP50_WENVI</name>
<evidence type="ECO:0000313" key="6">
    <source>
        <dbReference type="EMBL" id="KRV47797.1"/>
    </source>
</evidence>
<keyword evidence="2 4" id="KW-0238">DNA-binding</keyword>